<comment type="subcellular location">
    <subcellularLocation>
        <location evidence="2">Cell membrane</location>
        <topology evidence="2">Multi-pass membrane protein</topology>
    </subcellularLocation>
</comment>
<keyword evidence="7 11" id="KW-1133">Transmembrane helix</keyword>
<keyword evidence="4 10" id="KW-1003">Cell membrane</keyword>
<dbReference type="AlphaFoldDB" id="N0E277"/>
<proteinExistence type="inferred from homology"/>
<organism evidence="12 13">
    <name type="scientific">Phycicoccus elongatus Lp2</name>
    <dbReference type="NCBI Taxonomy" id="1193181"/>
    <lineage>
        <taxon>Bacteria</taxon>
        <taxon>Bacillati</taxon>
        <taxon>Actinomycetota</taxon>
        <taxon>Actinomycetes</taxon>
        <taxon>Micrococcales</taxon>
        <taxon>Intrasporangiaceae</taxon>
        <taxon>Phycicoccus</taxon>
    </lineage>
</organism>
<evidence type="ECO:0000313" key="12">
    <source>
        <dbReference type="EMBL" id="CCH69805.1"/>
    </source>
</evidence>
<dbReference type="GO" id="GO:0005886">
    <property type="term" value="C:plasma membrane"/>
    <property type="evidence" value="ECO:0007669"/>
    <property type="project" value="UniProtKB-SubCell"/>
</dbReference>
<evidence type="ECO:0000256" key="7">
    <source>
        <dbReference type="ARBA" id="ARBA00022989"/>
    </source>
</evidence>
<comment type="caution">
    <text evidence="12">The sequence shown here is derived from an EMBL/GenBank/DDBJ whole genome shotgun (WGS) entry which is preliminary data.</text>
</comment>
<keyword evidence="5 11" id="KW-0812">Transmembrane</keyword>
<dbReference type="eggNOG" id="ENOG5032TTI">
    <property type="taxonomic scope" value="Bacteria"/>
</dbReference>
<comment type="function">
    <text evidence="1 10">Part of cytochrome c oxidase, its function is unknown.</text>
</comment>
<evidence type="ECO:0000256" key="1">
    <source>
        <dbReference type="ARBA" id="ARBA00002536"/>
    </source>
</evidence>
<evidence type="ECO:0000256" key="2">
    <source>
        <dbReference type="ARBA" id="ARBA00004651"/>
    </source>
</evidence>
<keyword evidence="8 10" id="KW-0472">Membrane</keyword>
<evidence type="ECO:0000256" key="6">
    <source>
        <dbReference type="ARBA" id="ARBA00022967"/>
    </source>
</evidence>
<protein>
    <recommendedName>
        <fullName evidence="10">Cytochrome c oxidase polypeptide 4</fullName>
        <ecNumber evidence="10">7.1.1.9</ecNumber>
    </recommendedName>
    <alternativeName>
        <fullName evidence="10">Cytochrome aa3 subunit 4</fullName>
    </alternativeName>
    <alternativeName>
        <fullName evidence="10">Cytochrome c oxidase polypeptide IV</fullName>
    </alternativeName>
</protein>
<dbReference type="RefSeq" id="WP_010849697.1">
    <property type="nucleotide sequence ID" value="NZ_HF570956.1"/>
</dbReference>
<keyword evidence="6 10" id="KW-1278">Translocase</keyword>
<dbReference type="EMBL" id="CAIZ01000104">
    <property type="protein sequence ID" value="CCH69805.1"/>
    <property type="molecule type" value="Genomic_DNA"/>
</dbReference>
<comment type="catalytic activity">
    <reaction evidence="9 10">
        <text>4 Fe(II)-[cytochrome c] + O2 + 8 H(+)(in) = 4 Fe(III)-[cytochrome c] + 2 H2O + 4 H(+)(out)</text>
        <dbReference type="Rhea" id="RHEA:11436"/>
        <dbReference type="Rhea" id="RHEA-COMP:10350"/>
        <dbReference type="Rhea" id="RHEA-COMP:14399"/>
        <dbReference type="ChEBI" id="CHEBI:15377"/>
        <dbReference type="ChEBI" id="CHEBI:15378"/>
        <dbReference type="ChEBI" id="CHEBI:15379"/>
        <dbReference type="ChEBI" id="CHEBI:29033"/>
        <dbReference type="ChEBI" id="CHEBI:29034"/>
        <dbReference type="EC" id="7.1.1.9"/>
    </reaction>
</comment>
<feature type="transmembrane region" description="Helical" evidence="11">
    <location>
        <begin position="92"/>
        <end position="124"/>
    </location>
</feature>
<dbReference type="Pfam" id="PF12270">
    <property type="entry name" value="Cyt_c_ox_IV"/>
    <property type="match status" value="1"/>
</dbReference>
<reference evidence="12 13" key="1">
    <citation type="journal article" date="2013" name="ISME J.">
        <title>A metabolic model for members of the genus Tetrasphaera involved in enhanced biological phosphorus removal.</title>
        <authorList>
            <person name="Kristiansen R."/>
            <person name="Nguyen H.T.T."/>
            <person name="Saunders A.M."/>
            <person name="Nielsen J.L."/>
            <person name="Wimmer R."/>
            <person name="Le V.Q."/>
            <person name="McIlroy S.J."/>
            <person name="Petrovski S."/>
            <person name="Seviour R.J."/>
            <person name="Calteau A."/>
            <person name="Nielsen K.L."/>
            <person name="Nielsen P.H."/>
        </authorList>
    </citation>
    <scope>NUCLEOTIDE SEQUENCE [LARGE SCALE GENOMIC DNA]</scope>
    <source>
        <strain evidence="12 13">Lp2</strain>
    </source>
</reference>
<evidence type="ECO:0000256" key="3">
    <source>
        <dbReference type="ARBA" id="ARBA00006870"/>
    </source>
</evidence>
<dbReference type="OrthoDB" id="5244617at2"/>
<evidence type="ECO:0000256" key="8">
    <source>
        <dbReference type="ARBA" id="ARBA00023136"/>
    </source>
</evidence>
<comment type="subunit">
    <text evidence="10">Associates with subunits I, II and III to form cytochrome c oxidase.</text>
</comment>
<evidence type="ECO:0000256" key="5">
    <source>
        <dbReference type="ARBA" id="ARBA00022692"/>
    </source>
</evidence>
<evidence type="ECO:0000313" key="13">
    <source>
        <dbReference type="Proteomes" id="UP000013167"/>
    </source>
</evidence>
<evidence type="ECO:0000256" key="9">
    <source>
        <dbReference type="ARBA" id="ARBA00047816"/>
    </source>
</evidence>
<name>N0E277_9MICO</name>
<sequence>MRAMERIGTLIGVFAFAVAAWYGIWTSSTVNGVEFVGVIGLIMGGLLGFMIAFYLWRTRIKHAEDPSDNPVGDIDDISGDYGFFSPYSWWPLWLGLSAAICFLGLAVGWWVFAIGAFFAVPALIGWTFEYWKGAHHL</sequence>
<dbReference type="GO" id="GO:0004129">
    <property type="term" value="F:cytochrome-c oxidase activity"/>
    <property type="evidence" value="ECO:0007669"/>
    <property type="project" value="UniProtKB-EC"/>
</dbReference>
<keyword evidence="13" id="KW-1185">Reference proteome</keyword>
<dbReference type="PIRSF" id="PIRSF017385">
    <property type="entry name" value="CtaF"/>
    <property type="match status" value="1"/>
</dbReference>
<gene>
    <name evidence="12" type="ORF">BN10_360012</name>
</gene>
<comment type="similarity">
    <text evidence="3 10">Belongs to the cytochrome c oxidase bacterial subunit CtaF family.</text>
</comment>
<accession>N0E277</accession>
<dbReference type="STRING" id="1193181.BN10_360012"/>
<dbReference type="Proteomes" id="UP000013167">
    <property type="component" value="Unassembled WGS sequence"/>
</dbReference>
<dbReference type="InterPro" id="IPR021050">
    <property type="entry name" value="Cyt_c_oxidase_su4_actinobac"/>
</dbReference>
<evidence type="ECO:0000256" key="11">
    <source>
        <dbReference type="SAM" id="Phobius"/>
    </source>
</evidence>
<evidence type="ECO:0000256" key="10">
    <source>
        <dbReference type="PIRNR" id="PIRNR017385"/>
    </source>
</evidence>
<feature type="transmembrane region" description="Helical" evidence="11">
    <location>
        <begin position="7"/>
        <end position="24"/>
    </location>
</feature>
<dbReference type="HOGENOM" id="CLU_145919_0_0_11"/>
<evidence type="ECO:0000256" key="4">
    <source>
        <dbReference type="ARBA" id="ARBA00022475"/>
    </source>
</evidence>
<dbReference type="GO" id="GO:0022900">
    <property type="term" value="P:electron transport chain"/>
    <property type="evidence" value="ECO:0007669"/>
    <property type="project" value="InterPro"/>
</dbReference>
<dbReference type="EC" id="7.1.1.9" evidence="10"/>
<feature type="transmembrane region" description="Helical" evidence="11">
    <location>
        <begin position="36"/>
        <end position="56"/>
    </location>
</feature>